<accession>A0A365HC71</accession>
<evidence type="ECO:0000313" key="2">
    <source>
        <dbReference type="Proteomes" id="UP000251891"/>
    </source>
</evidence>
<evidence type="ECO:0000313" key="1">
    <source>
        <dbReference type="EMBL" id="RAY16705.1"/>
    </source>
</evidence>
<keyword evidence="2" id="KW-1185">Reference proteome</keyword>
<dbReference type="AlphaFoldDB" id="A0A365HC71"/>
<proteinExistence type="predicted"/>
<dbReference type="EMBL" id="QLYX01000001">
    <property type="protein sequence ID" value="RAY16705.1"/>
    <property type="molecule type" value="Genomic_DNA"/>
</dbReference>
<name>A0A365HC71_9ACTN</name>
<reference evidence="1 2" key="1">
    <citation type="submission" date="2018-06" db="EMBL/GenBank/DDBJ databases">
        <title>Actinomadura craniellae sp. nov. isolated from marine sponge Craniella sp.</title>
        <authorList>
            <person name="Li L."/>
            <person name="Xu Q.H."/>
            <person name="Lin H.W."/>
            <person name="Lu Y.H."/>
        </authorList>
    </citation>
    <scope>NUCLEOTIDE SEQUENCE [LARGE SCALE GENOMIC DNA]</scope>
    <source>
        <strain evidence="1 2">LHW63021</strain>
    </source>
</reference>
<gene>
    <name evidence="1" type="ORF">DPM19_00520</name>
</gene>
<dbReference type="RefSeq" id="WP_111862757.1">
    <property type="nucleotide sequence ID" value="NZ_QLYX01000001.1"/>
</dbReference>
<dbReference type="OrthoDB" id="5196826at2"/>
<comment type="caution">
    <text evidence="1">The sequence shown here is derived from an EMBL/GenBank/DDBJ whole genome shotgun (WGS) entry which is preliminary data.</text>
</comment>
<organism evidence="1 2">
    <name type="scientific">Actinomadura craniellae</name>
    <dbReference type="NCBI Taxonomy" id="2231787"/>
    <lineage>
        <taxon>Bacteria</taxon>
        <taxon>Bacillati</taxon>
        <taxon>Actinomycetota</taxon>
        <taxon>Actinomycetes</taxon>
        <taxon>Streptosporangiales</taxon>
        <taxon>Thermomonosporaceae</taxon>
        <taxon>Actinomadura</taxon>
    </lineage>
</organism>
<protein>
    <submittedName>
        <fullName evidence="1">Uncharacterized protein</fullName>
    </submittedName>
</protein>
<sequence>MTENGPPDCPRCGTEPLPVLYGLPGPEMFEAAERGEISLGGCEVYDDAPRWRCRGCGGEFGRLGDPR</sequence>
<dbReference type="Proteomes" id="UP000251891">
    <property type="component" value="Unassembled WGS sequence"/>
</dbReference>